<dbReference type="AlphaFoldDB" id="A0AAD7AUV9"/>
<feature type="region of interest" description="Disordered" evidence="1">
    <location>
        <begin position="80"/>
        <end position="105"/>
    </location>
</feature>
<dbReference type="EMBL" id="JARIHO010000001">
    <property type="protein sequence ID" value="KAJ7368372.1"/>
    <property type="molecule type" value="Genomic_DNA"/>
</dbReference>
<evidence type="ECO:0000256" key="1">
    <source>
        <dbReference type="SAM" id="MobiDB-lite"/>
    </source>
</evidence>
<reference evidence="2" key="1">
    <citation type="submission" date="2023-03" db="EMBL/GenBank/DDBJ databases">
        <title>Massive genome expansion in bonnet fungi (Mycena s.s.) driven by repeated elements and novel gene families across ecological guilds.</title>
        <authorList>
            <consortium name="Lawrence Berkeley National Laboratory"/>
            <person name="Harder C.B."/>
            <person name="Miyauchi S."/>
            <person name="Viragh M."/>
            <person name="Kuo A."/>
            <person name="Thoen E."/>
            <person name="Andreopoulos B."/>
            <person name="Lu D."/>
            <person name="Skrede I."/>
            <person name="Drula E."/>
            <person name="Henrissat B."/>
            <person name="Morin E."/>
            <person name="Kohler A."/>
            <person name="Barry K."/>
            <person name="LaButti K."/>
            <person name="Morin E."/>
            <person name="Salamov A."/>
            <person name="Lipzen A."/>
            <person name="Mereny Z."/>
            <person name="Hegedus B."/>
            <person name="Baldrian P."/>
            <person name="Stursova M."/>
            <person name="Weitz H."/>
            <person name="Taylor A."/>
            <person name="Grigoriev I.V."/>
            <person name="Nagy L.G."/>
            <person name="Martin F."/>
            <person name="Kauserud H."/>
        </authorList>
    </citation>
    <scope>NUCLEOTIDE SEQUENCE</scope>
    <source>
        <strain evidence="2">CBHHK002</strain>
    </source>
</reference>
<evidence type="ECO:0000313" key="2">
    <source>
        <dbReference type="EMBL" id="KAJ7368372.1"/>
    </source>
</evidence>
<feature type="region of interest" description="Disordered" evidence="1">
    <location>
        <begin position="137"/>
        <end position="174"/>
    </location>
</feature>
<accession>A0AAD7AUV9</accession>
<feature type="compositionally biased region" description="Polar residues" evidence="1">
    <location>
        <begin position="80"/>
        <end position="92"/>
    </location>
</feature>
<dbReference type="Proteomes" id="UP001218218">
    <property type="component" value="Unassembled WGS sequence"/>
</dbReference>
<keyword evidence="3" id="KW-1185">Reference proteome</keyword>
<name>A0AAD7AUV9_9AGAR</name>
<protein>
    <submittedName>
        <fullName evidence="2">Uncharacterized protein</fullName>
    </submittedName>
</protein>
<feature type="compositionally biased region" description="Pro residues" evidence="1">
    <location>
        <begin position="13"/>
        <end position="22"/>
    </location>
</feature>
<evidence type="ECO:0000313" key="3">
    <source>
        <dbReference type="Proteomes" id="UP001218218"/>
    </source>
</evidence>
<gene>
    <name evidence="2" type="ORF">DFH08DRAFT_796335</name>
</gene>
<proteinExistence type="predicted"/>
<comment type="caution">
    <text evidence="2">The sequence shown here is derived from an EMBL/GenBank/DDBJ whole genome shotgun (WGS) entry which is preliminary data.</text>
</comment>
<organism evidence="2 3">
    <name type="scientific">Mycena albidolilacea</name>
    <dbReference type="NCBI Taxonomy" id="1033008"/>
    <lineage>
        <taxon>Eukaryota</taxon>
        <taxon>Fungi</taxon>
        <taxon>Dikarya</taxon>
        <taxon>Basidiomycota</taxon>
        <taxon>Agaricomycotina</taxon>
        <taxon>Agaricomycetes</taxon>
        <taxon>Agaricomycetidae</taxon>
        <taxon>Agaricales</taxon>
        <taxon>Marasmiineae</taxon>
        <taxon>Mycenaceae</taxon>
        <taxon>Mycena</taxon>
    </lineage>
</organism>
<sequence length="242" mass="27077">MHRGMSYRKPAPVYIPSPPPSPTEILSAGRREEERPPVISYLSFTVASGSIKNLKLPEDWHDVIAQARKNYNINLGLSACESSGRTPANLGSSKDGEDGHSGRVQPVSLAIPPEDVHQLPRLAPPVYFASKFGNARIYRPPTPPRPSNHKRRVGLADRDTESQNPSGNPLNRQPRFVEIPVDSYSRRESSISLPSSGWQSAELPKDWETREHDQPMWWDTFKSLGVLIKSRIKSFKEYGALC</sequence>
<feature type="region of interest" description="Disordered" evidence="1">
    <location>
        <begin position="1"/>
        <end position="32"/>
    </location>
</feature>
<feature type="compositionally biased region" description="Polar residues" evidence="1">
    <location>
        <begin position="162"/>
        <end position="171"/>
    </location>
</feature>